<name>A0ABP9JKE8_9MICO</name>
<evidence type="ECO:0000313" key="3">
    <source>
        <dbReference type="EMBL" id="GAA5034917.1"/>
    </source>
</evidence>
<reference evidence="4" key="1">
    <citation type="journal article" date="2019" name="Int. J. Syst. Evol. Microbiol.">
        <title>The Global Catalogue of Microorganisms (GCM) 10K type strain sequencing project: providing services to taxonomists for standard genome sequencing and annotation.</title>
        <authorList>
            <consortium name="The Broad Institute Genomics Platform"/>
            <consortium name="The Broad Institute Genome Sequencing Center for Infectious Disease"/>
            <person name="Wu L."/>
            <person name="Ma J."/>
        </authorList>
    </citation>
    <scope>NUCLEOTIDE SEQUENCE [LARGE SCALE GENOMIC DNA]</scope>
    <source>
        <strain evidence="4">JCM 17687</strain>
    </source>
</reference>
<comment type="caution">
    <text evidence="3">The sequence shown here is derived from an EMBL/GenBank/DDBJ whole genome shotgun (WGS) entry which is preliminary data.</text>
</comment>
<accession>A0ABP9JKE8</accession>
<dbReference type="EMBL" id="BAABIW010000026">
    <property type="protein sequence ID" value="GAA5034917.1"/>
    <property type="molecule type" value="Genomic_DNA"/>
</dbReference>
<feature type="domain" description="N-acetyltransferase" evidence="2">
    <location>
        <begin position="149"/>
        <end position="293"/>
    </location>
</feature>
<protein>
    <submittedName>
        <fullName evidence="3">GNAT family N-acetyltransferase</fullName>
    </submittedName>
</protein>
<dbReference type="CDD" id="cd04301">
    <property type="entry name" value="NAT_SF"/>
    <property type="match status" value="1"/>
</dbReference>
<dbReference type="SUPFAM" id="SSF55729">
    <property type="entry name" value="Acyl-CoA N-acyltransferases (Nat)"/>
    <property type="match status" value="1"/>
</dbReference>
<dbReference type="InterPro" id="IPR000182">
    <property type="entry name" value="GNAT_dom"/>
</dbReference>
<dbReference type="InterPro" id="IPR016181">
    <property type="entry name" value="Acyl_CoA_acyltransferase"/>
</dbReference>
<dbReference type="RefSeq" id="WP_345508925.1">
    <property type="nucleotide sequence ID" value="NZ_BAABIW010000026.1"/>
</dbReference>
<organism evidence="3 4">
    <name type="scientific">Terrabacter aeriphilus</name>
    <dbReference type="NCBI Taxonomy" id="515662"/>
    <lineage>
        <taxon>Bacteria</taxon>
        <taxon>Bacillati</taxon>
        <taxon>Actinomycetota</taxon>
        <taxon>Actinomycetes</taxon>
        <taxon>Micrococcales</taxon>
        <taxon>Intrasporangiaceae</taxon>
        <taxon>Terrabacter</taxon>
    </lineage>
</organism>
<sequence>MTIAIETPTLAELDDVVAALASWQREGAPVQLHPGDLGWNWSLGGERTAAAVRLWRREGVVVAAGLLDGPTLVRMAVSPEVDTDEDVAARLVADLTDPSAGVLPEGTASVEMRAGSAVRRRLTVEGWTPDEPWTPLRRSLSEPVPDAALQVEVVDGDSALERVDVHRGAFANSTFSVERWEAMAATPAYRDARCLLGRDADGTPVAAATVWSAGRGRPGLLEPVGVHRDHQGHGHGTAISLAAAAALREMGASSATVCTPSSNVAAVATYAAAGYTRLPDVTDFRRPERRTRRRSPGPGRRSGWLRARGSSGWAPRLSP</sequence>
<dbReference type="Proteomes" id="UP001500427">
    <property type="component" value="Unassembled WGS sequence"/>
</dbReference>
<evidence type="ECO:0000256" key="1">
    <source>
        <dbReference type="SAM" id="MobiDB-lite"/>
    </source>
</evidence>
<dbReference type="Pfam" id="PF00583">
    <property type="entry name" value="Acetyltransf_1"/>
    <property type="match status" value="1"/>
</dbReference>
<feature type="region of interest" description="Disordered" evidence="1">
    <location>
        <begin position="282"/>
        <end position="319"/>
    </location>
</feature>
<evidence type="ECO:0000259" key="2">
    <source>
        <dbReference type="PROSITE" id="PS51186"/>
    </source>
</evidence>
<evidence type="ECO:0000313" key="4">
    <source>
        <dbReference type="Proteomes" id="UP001500427"/>
    </source>
</evidence>
<keyword evidence="4" id="KW-1185">Reference proteome</keyword>
<gene>
    <name evidence="3" type="ORF">GCM10023258_36240</name>
</gene>
<proteinExistence type="predicted"/>
<dbReference type="Gene3D" id="3.40.630.30">
    <property type="match status" value="1"/>
</dbReference>
<dbReference type="PROSITE" id="PS51186">
    <property type="entry name" value="GNAT"/>
    <property type="match status" value="1"/>
</dbReference>